<reference evidence="1 2" key="1">
    <citation type="journal article" date="2019" name="Sci. Rep.">
        <title>Orb-weaving spider Araneus ventricosus genome elucidates the spidroin gene catalogue.</title>
        <authorList>
            <person name="Kono N."/>
            <person name="Nakamura H."/>
            <person name="Ohtoshi R."/>
            <person name="Moran D.A.P."/>
            <person name="Shinohara A."/>
            <person name="Yoshida Y."/>
            <person name="Fujiwara M."/>
            <person name="Mori M."/>
            <person name="Tomita M."/>
            <person name="Arakawa K."/>
        </authorList>
    </citation>
    <scope>NUCLEOTIDE SEQUENCE [LARGE SCALE GENOMIC DNA]</scope>
</reference>
<protein>
    <submittedName>
        <fullName evidence="1">Uncharacterized protein</fullName>
    </submittedName>
</protein>
<proteinExistence type="predicted"/>
<dbReference type="Proteomes" id="UP000499080">
    <property type="component" value="Unassembled WGS sequence"/>
</dbReference>
<accession>A0A4Y2DWP0</accession>
<dbReference type="AlphaFoldDB" id="A0A4Y2DWP0"/>
<sequence>MTSASAPQNDDLHDYFLSQLGGQGRESATPQPWRPIEDLLRFCHNNDRYARRNMDESAARKVDALTFLPASMVRLIIISFDLGATFRLGCSGPTKFVQRLSHGSVLPLSGLFDCGNRPRILPLLWCSFYVVAKLSGAISLSRQVCVRQWKCQFSMTYMGIILTHN</sequence>
<name>A0A4Y2DWP0_ARAVE</name>
<organism evidence="1 2">
    <name type="scientific">Araneus ventricosus</name>
    <name type="common">Orbweaver spider</name>
    <name type="synonym">Epeira ventricosa</name>
    <dbReference type="NCBI Taxonomy" id="182803"/>
    <lineage>
        <taxon>Eukaryota</taxon>
        <taxon>Metazoa</taxon>
        <taxon>Ecdysozoa</taxon>
        <taxon>Arthropoda</taxon>
        <taxon>Chelicerata</taxon>
        <taxon>Arachnida</taxon>
        <taxon>Araneae</taxon>
        <taxon>Araneomorphae</taxon>
        <taxon>Entelegynae</taxon>
        <taxon>Araneoidea</taxon>
        <taxon>Araneidae</taxon>
        <taxon>Araneus</taxon>
    </lineage>
</organism>
<comment type="caution">
    <text evidence="1">The sequence shown here is derived from an EMBL/GenBank/DDBJ whole genome shotgun (WGS) entry which is preliminary data.</text>
</comment>
<dbReference type="OrthoDB" id="10425475at2759"/>
<evidence type="ECO:0000313" key="2">
    <source>
        <dbReference type="Proteomes" id="UP000499080"/>
    </source>
</evidence>
<keyword evidence="2" id="KW-1185">Reference proteome</keyword>
<dbReference type="EMBL" id="BGPR01000447">
    <property type="protein sequence ID" value="GBM20767.1"/>
    <property type="molecule type" value="Genomic_DNA"/>
</dbReference>
<gene>
    <name evidence="1" type="ORF">AVEN_30019_1</name>
</gene>
<evidence type="ECO:0000313" key="1">
    <source>
        <dbReference type="EMBL" id="GBM20767.1"/>
    </source>
</evidence>